<reference evidence="1" key="2">
    <citation type="journal article" date="2024" name="Plant">
        <title>Genomic evolution and insights into agronomic trait innovations of Sesamum species.</title>
        <authorList>
            <person name="Miao H."/>
            <person name="Wang L."/>
            <person name="Qu L."/>
            <person name="Liu H."/>
            <person name="Sun Y."/>
            <person name="Le M."/>
            <person name="Wang Q."/>
            <person name="Wei S."/>
            <person name="Zheng Y."/>
            <person name="Lin W."/>
            <person name="Duan Y."/>
            <person name="Cao H."/>
            <person name="Xiong S."/>
            <person name="Wang X."/>
            <person name="Wei L."/>
            <person name="Li C."/>
            <person name="Ma Q."/>
            <person name="Ju M."/>
            <person name="Zhao R."/>
            <person name="Li G."/>
            <person name="Mu C."/>
            <person name="Tian Q."/>
            <person name="Mei H."/>
            <person name="Zhang T."/>
            <person name="Gao T."/>
            <person name="Zhang H."/>
        </authorList>
    </citation>
    <scope>NUCLEOTIDE SEQUENCE</scope>
    <source>
        <strain evidence="1">K16</strain>
    </source>
</reference>
<dbReference type="AlphaFoldDB" id="A0AAE1VYV2"/>
<accession>A0AAE1VYV2</accession>
<evidence type="ECO:0000313" key="1">
    <source>
        <dbReference type="EMBL" id="KAK4383812.1"/>
    </source>
</evidence>
<comment type="caution">
    <text evidence="1">The sequence shown here is derived from an EMBL/GenBank/DDBJ whole genome shotgun (WGS) entry which is preliminary data.</text>
</comment>
<evidence type="ECO:0000313" key="2">
    <source>
        <dbReference type="Proteomes" id="UP001289374"/>
    </source>
</evidence>
<sequence length="122" mass="14336">MIMVDASKHQLELDEKKKKGLDKQLEFLLGRTERKEGMIGIKKHSNQALDIESERIWKLAQAKKVEIRANQATRGEKRVKLELDEKKKKALDKQLGFFLGQTERNCYWQQTFRLSAARIGHW</sequence>
<keyword evidence="2" id="KW-1185">Reference proteome</keyword>
<protein>
    <submittedName>
        <fullName evidence="1">Uncharacterized protein</fullName>
    </submittedName>
</protein>
<name>A0AAE1VYV2_9LAMI</name>
<gene>
    <name evidence="1" type="ORF">Sango_2721900</name>
</gene>
<dbReference type="EMBL" id="JACGWL010000517">
    <property type="protein sequence ID" value="KAK4383812.1"/>
    <property type="molecule type" value="Genomic_DNA"/>
</dbReference>
<proteinExistence type="predicted"/>
<organism evidence="1 2">
    <name type="scientific">Sesamum angolense</name>
    <dbReference type="NCBI Taxonomy" id="2727404"/>
    <lineage>
        <taxon>Eukaryota</taxon>
        <taxon>Viridiplantae</taxon>
        <taxon>Streptophyta</taxon>
        <taxon>Embryophyta</taxon>
        <taxon>Tracheophyta</taxon>
        <taxon>Spermatophyta</taxon>
        <taxon>Magnoliopsida</taxon>
        <taxon>eudicotyledons</taxon>
        <taxon>Gunneridae</taxon>
        <taxon>Pentapetalae</taxon>
        <taxon>asterids</taxon>
        <taxon>lamiids</taxon>
        <taxon>Lamiales</taxon>
        <taxon>Pedaliaceae</taxon>
        <taxon>Sesamum</taxon>
    </lineage>
</organism>
<reference evidence="1" key="1">
    <citation type="submission" date="2020-06" db="EMBL/GenBank/DDBJ databases">
        <authorList>
            <person name="Li T."/>
            <person name="Hu X."/>
            <person name="Zhang T."/>
            <person name="Song X."/>
            <person name="Zhang H."/>
            <person name="Dai N."/>
            <person name="Sheng W."/>
            <person name="Hou X."/>
            <person name="Wei L."/>
        </authorList>
    </citation>
    <scope>NUCLEOTIDE SEQUENCE</scope>
    <source>
        <strain evidence="1">K16</strain>
        <tissue evidence="1">Leaf</tissue>
    </source>
</reference>
<dbReference type="Proteomes" id="UP001289374">
    <property type="component" value="Unassembled WGS sequence"/>
</dbReference>